<evidence type="ECO:0000313" key="4">
    <source>
        <dbReference type="Proteomes" id="UP000515369"/>
    </source>
</evidence>
<organism evidence="3 4">
    <name type="scientific">Spirosoma foliorum</name>
    <dbReference type="NCBI Taxonomy" id="2710596"/>
    <lineage>
        <taxon>Bacteria</taxon>
        <taxon>Pseudomonadati</taxon>
        <taxon>Bacteroidota</taxon>
        <taxon>Cytophagia</taxon>
        <taxon>Cytophagales</taxon>
        <taxon>Cytophagaceae</taxon>
        <taxon>Spirosoma</taxon>
    </lineage>
</organism>
<evidence type="ECO:0000259" key="2">
    <source>
        <dbReference type="Pfam" id="PF18932"/>
    </source>
</evidence>
<keyword evidence="4" id="KW-1185">Reference proteome</keyword>
<feature type="compositionally biased region" description="Pro residues" evidence="1">
    <location>
        <begin position="126"/>
        <end position="140"/>
    </location>
</feature>
<dbReference type="KEGG" id="sfol:H3H32_16575"/>
<accession>A0A7G5H5J2</accession>
<dbReference type="EMBL" id="CP059732">
    <property type="protein sequence ID" value="QMW06384.1"/>
    <property type="molecule type" value="Genomic_DNA"/>
</dbReference>
<dbReference type="Pfam" id="PF18932">
    <property type="entry name" value="DUF5681"/>
    <property type="match status" value="1"/>
</dbReference>
<dbReference type="Proteomes" id="UP000515369">
    <property type="component" value="Chromosome"/>
</dbReference>
<sequence length="140" mass="15099">MPIPNQELNQFKPGQSGNPGGRPKGPITQFLRELGDSDELEITLVKTKNGERGDPVKSTLSTNGEQTINQFIAARLLQMAMGGDIKAIKEVLNRTEGRVPQPIKLGGDANNPLGVMLMLPENGRLDPPPSNIPPAQEPNE</sequence>
<feature type="domain" description="DUF5681" evidence="2">
    <location>
        <begin position="9"/>
        <end position="97"/>
    </location>
</feature>
<feature type="compositionally biased region" description="Polar residues" evidence="1">
    <location>
        <begin position="1"/>
        <end position="16"/>
    </location>
</feature>
<feature type="region of interest" description="Disordered" evidence="1">
    <location>
        <begin position="1"/>
        <end position="29"/>
    </location>
</feature>
<dbReference type="RefSeq" id="WP_182463753.1">
    <property type="nucleotide sequence ID" value="NZ_CP059732.1"/>
</dbReference>
<evidence type="ECO:0000313" key="3">
    <source>
        <dbReference type="EMBL" id="QMW06384.1"/>
    </source>
</evidence>
<gene>
    <name evidence="3" type="ORF">H3H32_16575</name>
</gene>
<reference evidence="3 4" key="1">
    <citation type="submission" date="2020-07" db="EMBL/GenBank/DDBJ databases">
        <title>Spirosoma foliorum sp. nov., isolated from the leaves on the Nejang mountain Korea, Republic of.</title>
        <authorList>
            <person name="Ho H."/>
            <person name="Lee Y.-J."/>
            <person name="Nurcahyanto D.-A."/>
            <person name="Kim S.-G."/>
        </authorList>
    </citation>
    <scope>NUCLEOTIDE SEQUENCE [LARGE SCALE GENOMIC DNA]</scope>
    <source>
        <strain evidence="3 4">PL0136</strain>
    </source>
</reference>
<dbReference type="InterPro" id="IPR043736">
    <property type="entry name" value="DUF5681"/>
</dbReference>
<feature type="region of interest" description="Disordered" evidence="1">
    <location>
        <begin position="121"/>
        <end position="140"/>
    </location>
</feature>
<proteinExistence type="predicted"/>
<dbReference type="AlphaFoldDB" id="A0A7G5H5J2"/>
<evidence type="ECO:0000256" key="1">
    <source>
        <dbReference type="SAM" id="MobiDB-lite"/>
    </source>
</evidence>
<protein>
    <recommendedName>
        <fullName evidence="2">DUF5681 domain-containing protein</fullName>
    </recommendedName>
</protein>
<name>A0A7G5H5J2_9BACT</name>